<evidence type="ECO:0000256" key="13">
    <source>
        <dbReference type="SAM" id="Phobius"/>
    </source>
</evidence>
<evidence type="ECO:0000256" key="12">
    <source>
        <dbReference type="ARBA" id="ARBA00023315"/>
    </source>
</evidence>
<evidence type="ECO:0000256" key="10">
    <source>
        <dbReference type="ARBA" id="ARBA00023209"/>
    </source>
</evidence>
<protein>
    <recommendedName>
        <fullName evidence="14">Phospholipid/glycerol acyltransferase domain-containing protein</fullName>
    </recommendedName>
</protein>
<keyword evidence="8" id="KW-0443">Lipid metabolism</keyword>
<evidence type="ECO:0000256" key="11">
    <source>
        <dbReference type="ARBA" id="ARBA00023264"/>
    </source>
</evidence>
<keyword evidence="11" id="KW-1208">Phospholipid metabolism</keyword>
<evidence type="ECO:0000256" key="7">
    <source>
        <dbReference type="ARBA" id="ARBA00022989"/>
    </source>
</evidence>
<evidence type="ECO:0000256" key="9">
    <source>
        <dbReference type="ARBA" id="ARBA00023136"/>
    </source>
</evidence>
<keyword evidence="6 13" id="KW-0812">Transmembrane</keyword>
<gene>
    <name evidence="15" type="ORF">MHBO_004241</name>
</gene>
<dbReference type="SUPFAM" id="SSF69593">
    <property type="entry name" value="Glycerol-3-phosphate (1)-acyltransferase"/>
    <property type="match status" value="1"/>
</dbReference>
<dbReference type="Proteomes" id="UP001439008">
    <property type="component" value="Unassembled WGS sequence"/>
</dbReference>
<evidence type="ECO:0000256" key="3">
    <source>
        <dbReference type="ARBA" id="ARBA00008655"/>
    </source>
</evidence>
<evidence type="ECO:0000313" key="15">
    <source>
        <dbReference type="EMBL" id="MES1922716.1"/>
    </source>
</evidence>
<feature type="transmembrane region" description="Helical" evidence="13">
    <location>
        <begin position="67"/>
        <end position="87"/>
    </location>
</feature>
<feature type="transmembrane region" description="Helical" evidence="13">
    <location>
        <begin position="7"/>
        <end position="26"/>
    </location>
</feature>
<dbReference type="PANTHER" id="PTHR23063:SF2">
    <property type="entry name" value="GLYCEROL-3-PHOSPHATE ACYLTRANSFERASE 4, ISOFORM D-RELATED"/>
    <property type="match status" value="1"/>
</dbReference>
<evidence type="ECO:0000256" key="1">
    <source>
        <dbReference type="ARBA" id="ARBA00004370"/>
    </source>
</evidence>
<comment type="pathway">
    <text evidence="2">Lipid metabolism.</text>
</comment>
<keyword evidence="5" id="KW-0808">Transferase</keyword>
<comment type="caution">
    <text evidence="15">The sequence shown here is derived from an EMBL/GenBank/DDBJ whole genome shotgun (WGS) entry which is preliminary data.</text>
</comment>
<keyword evidence="9 13" id="KW-0472">Membrane</keyword>
<dbReference type="InterPro" id="IPR045252">
    <property type="entry name" value="LPCAT1-like"/>
</dbReference>
<keyword evidence="4" id="KW-0444">Lipid biosynthesis</keyword>
<reference evidence="15 16" key="1">
    <citation type="journal article" date="2024" name="BMC Biol.">
        <title>Comparative genomics of Ascetosporea gives new insight into the evolutionary basis for animal parasitism in Rhizaria.</title>
        <authorList>
            <person name="Hiltunen Thoren M."/>
            <person name="Onut-Brannstrom I."/>
            <person name="Alfjorden A."/>
            <person name="Peckova H."/>
            <person name="Swords F."/>
            <person name="Hooper C."/>
            <person name="Holzer A.S."/>
            <person name="Bass D."/>
            <person name="Burki F."/>
        </authorList>
    </citation>
    <scope>NUCLEOTIDE SEQUENCE [LARGE SCALE GENOMIC DNA]</scope>
    <source>
        <strain evidence="15">20-A016</strain>
    </source>
</reference>
<dbReference type="SMART" id="SM00563">
    <property type="entry name" value="PlsC"/>
    <property type="match status" value="1"/>
</dbReference>
<proteinExistence type="inferred from homology"/>
<dbReference type="EMBL" id="JBDODL010003497">
    <property type="protein sequence ID" value="MES1922716.1"/>
    <property type="molecule type" value="Genomic_DNA"/>
</dbReference>
<keyword evidence="10" id="KW-0594">Phospholipid biosynthesis</keyword>
<dbReference type="InterPro" id="IPR002123">
    <property type="entry name" value="Plipid/glycerol_acylTrfase"/>
</dbReference>
<feature type="transmembrane region" description="Helical" evidence="13">
    <location>
        <begin position="32"/>
        <end position="55"/>
    </location>
</feature>
<dbReference type="CDD" id="cd07991">
    <property type="entry name" value="LPLAT_LPCAT1-like"/>
    <property type="match status" value="1"/>
</dbReference>
<keyword evidence="7 13" id="KW-1133">Transmembrane helix</keyword>
<feature type="domain" description="Phospholipid/glycerol acyltransferase" evidence="14">
    <location>
        <begin position="96"/>
        <end position="210"/>
    </location>
</feature>
<organism evidence="15 16">
    <name type="scientific">Bonamia ostreae</name>
    <dbReference type="NCBI Taxonomy" id="126728"/>
    <lineage>
        <taxon>Eukaryota</taxon>
        <taxon>Sar</taxon>
        <taxon>Rhizaria</taxon>
        <taxon>Endomyxa</taxon>
        <taxon>Ascetosporea</taxon>
        <taxon>Haplosporida</taxon>
        <taxon>Bonamia</taxon>
    </lineage>
</organism>
<evidence type="ECO:0000313" key="16">
    <source>
        <dbReference type="Proteomes" id="UP001439008"/>
    </source>
</evidence>
<dbReference type="PANTHER" id="PTHR23063">
    <property type="entry name" value="PHOSPHOLIPID ACYLTRANSFERASE"/>
    <property type="match status" value="1"/>
</dbReference>
<evidence type="ECO:0000256" key="4">
    <source>
        <dbReference type="ARBA" id="ARBA00022516"/>
    </source>
</evidence>
<name>A0ABV2ASR9_9EUKA</name>
<evidence type="ECO:0000256" key="2">
    <source>
        <dbReference type="ARBA" id="ARBA00005189"/>
    </source>
</evidence>
<accession>A0ABV2ASR9</accession>
<sequence length="258" mass="30268">MPVNRWNWNFYLSILYSFGVIIRYLILFPIRLIILIIAFIIFLLSNFFIASIPIFSKQKKSFLRRKLAVFLAISFAFSWGSVVKFHGELPEYETNQIFVCNHTSMIDYLLLLQKAPFAVLGQMHGGWVGWMQKNILKETIGAVWFERDLPNDRKKTLEKIKQYIQTKSSEKSRLLIFPEGTCVGMKHCIQFKKGAFGMEAIICPIAIKYNEYYSNAYWNSRKKSFARHLFELMTSWAVLNIKIEARLRRLFYGAGEEI</sequence>
<evidence type="ECO:0000259" key="14">
    <source>
        <dbReference type="SMART" id="SM00563"/>
    </source>
</evidence>
<keyword evidence="12" id="KW-0012">Acyltransferase</keyword>
<evidence type="ECO:0000256" key="5">
    <source>
        <dbReference type="ARBA" id="ARBA00022679"/>
    </source>
</evidence>
<comment type="similarity">
    <text evidence="3">Belongs to the 1-acyl-sn-glycerol-3-phosphate acyltransferase family.</text>
</comment>
<evidence type="ECO:0000256" key="6">
    <source>
        <dbReference type="ARBA" id="ARBA00022692"/>
    </source>
</evidence>
<keyword evidence="16" id="KW-1185">Reference proteome</keyword>
<evidence type="ECO:0000256" key="8">
    <source>
        <dbReference type="ARBA" id="ARBA00023098"/>
    </source>
</evidence>
<comment type="subcellular location">
    <subcellularLocation>
        <location evidence="1">Membrane</location>
    </subcellularLocation>
</comment>
<dbReference type="Pfam" id="PF01553">
    <property type="entry name" value="Acyltransferase"/>
    <property type="match status" value="1"/>
</dbReference>